<evidence type="ECO:0000313" key="2">
    <source>
        <dbReference type="Proteomes" id="UP000242705"/>
    </source>
</evidence>
<dbReference type="Pfam" id="PF08843">
    <property type="entry name" value="AbiEii"/>
    <property type="match status" value="1"/>
</dbReference>
<comment type="caution">
    <text evidence="1">The sequence shown here is derived from an EMBL/GenBank/DDBJ whole genome shotgun (WGS) entry which is preliminary data.</text>
</comment>
<protein>
    <recommendedName>
        <fullName evidence="3">Nucleotidyl transferase AbiEii toxin, Type IV TA system</fullName>
    </recommendedName>
</protein>
<dbReference type="AlphaFoldDB" id="A0A2T2WM24"/>
<dbReference type="Proteomes" id="UP000242705">
    <property type="component" value="Unassembled WGS sequence"/>
</dbReference>
<evidence type="ECO:0008006" key="3">
    <source>
        <dbReference type="Google" id="ProtNLM"/>
    </source>
</evidence>
<organism evidence="1 2">
    <name type="scientific">Sulfobacillus thermosulfidooxidans</name>
    <dbReference type="NCBI Taxonomy" id="28034"/>
    <lineage>
        <taxon>Bacteria</taxon>
        <taxon>Bacillati</taxon>
        <taxon>Bacillota</taxon>
        <taxon>Clostridia</taxon>
        <taxon>Eubacteriales</taxon>
        <taxon>Clostridiales Family XVII. Incertae Sedis</taxon>
        <taxon>Sulfobacillus</taxon>
    </lineage>
</organism>
<sequence length="70" mass="7959">MPNTWEHLFDRALVCLQAIPQTGTSMPDWSFGGGTALMLRYAHRNSHDIDIFLPDPGIGKNFNTKKEQRD</sequence>
<accession>A0A2T2WM24</accession>
<dbReference type="InterPro" id="IPR014942">
    <property type="entry name" value="AbiEii"/>
</dbReference>
<reference evidence="1 2" key="1">
    <citation type="journal article" date="2014" name="BMC Genomics">
        <title>Comparison of environmental and isolate Sulfobacillus genomes reveals diverse carbon, sulfur, nitrogen, and hydrogen metabolisms.</title>
        <authorList>
            <person name="Justice N.B."/>
            <person name="Norman A."/>
            <person name="Brown C.T."/>
            <person name="Singh A."/>
            <person name="Thomas B.C."/>
            <person name="Banfield J.F."/>
        </authorList>
    </citation>
    <scope>NUCLEOTIDE SEQUENCE [LARGE SCALE GENOMIC DNA]</scope>
    <source>
        <strain evidence="1">AMDSBA5</strain>
    </source>
</reference>
<proteinExistence type="predicted"/>
<name>A0A2T2WM24_SULTH</name>
<dbReference type="EMBL" id="PXYX01000071">
    <property type="protein sequence ID" value="PSR23288.1"/>
    <property type="molecule type" value="Genomic_DNA"/>
</dbReference>
<gene>
    <name evidence="1" type="ORF">C7B47_15950</name>
</gene>
<evidence type="ECO:0000313" key="1">
    <source>
        <dbReference type="EMBL" id="PSR23288.1"/>
    </source>
</evidence>